<accession>A0A8S1Q355</accession>
<protein>
    <recommendedName>
        <fullName evidence="5">Tetratricopeptide repeat protein</fullName>
    </recommendedName>
</protein>
<gene>
    <name evidence="3" type="ORF">PSON_ATCC_30995.1.T0950064</name>
</gene>
<dbReference type="InterPro" id="IPR019734">
    <property type="entry name" value="TPR_rpt"/>
</dbReference>
<keyword evidence="2" id="KW-0802">TPR repeat</keyword>
<dbReference type="AlphaFoldDB" id="A0A8S1Q355"/>
<keyword evidence="4" id="KW-1185">Reference proteome</keyword>
<dbReference type="GO" id="GO:0003755">
    <property type="term" value="F:peptidyl-prolyl cis-trans isomerase activity"/>
    <property type="evidence" value="ECO:0007669"/>
    <property type="project" value="UniProtKB-EC"/>
</dbReference>
<dbReference type="EMBL" id="CAJJDN010000095">
    <property type="protein sequence ID" value="CAD8110116.1"/>
    <property type="molecule type" value="Genomic_DNA"/>
</dbReference>
<evidence type="ECO:0000313" key="3">
    <source>
        <dbReference type="EMBL" id="CAD8110116.1"/>
    </source>
</evidence>
<dbReference type="InterPro" id="IPR050754">
    <property type="entry name" value="FKBP4/5/8-like"/>
</dbReference>
<evidence type="ECO:0008006" key="5">
    <source>
        <dbReference type="Google" id="ProtNLM"/>
    </source>
</evidence>
<proteinExistence type="predicted"/>
<dbReference type="OrthoDB" id="312915at2759"/>
<sequence>MNNQVQSVQEKINMALQYKEEGNQHFKNQDLKRALTCYHKVFLYINGLITKEDEFDSYAKNQQTTKEETDAIRQLKCLTYSNMAQVYINQQKYEKGIEAAQNSLQINKNAKALFRLAVCNIELNNMEKAQELLMEVQKLDSKIDISDKLKQIKAKEANQDKALSQAMKKLFV</sequence>
<dbReference type="Pfam" id="PF13181">
    <property type="entry name" value="TPR_8"/>
    <property type="match status" value="2"/>
</dbReference>
<evidence type="ECO:0000256" key="1">
    <source>
        <dbReference type="ARBA" id="ARBA00000971"/>
    </source>
</evidence>
<evidence type="ECO:0000256" key="2">
    <source>
        <dbReference type="PROSITE-ProRule" id="PRU00339"/>
    </source>
</evidence>
<feature type="repeat" description="TPR" evidence="2">
    <location>
        <begin position="77"/>
        <end position="110"/>
    </location>
</feature>
<dbReference type="PROSITE" id="PS50005">
    <property type="entry name" value="TPR"/>
    <property type="match status" value="1"/>
</dbReference>
<dbReference type="PANTHER" id="PTHR46512">
    <property type="entry name" value="PEPTIDYLPROLYL ISOMERASE"/>
    <property type="match status" value="1"/>
</dbReference>
<comment type="catalytic activity">
    <reaction evidence="1">
        <text>[protein]-peptidylproline (omega=180) = [protein]-peptidylproline (omega=0)</text>
        <dbReference type="Rhea" id="RHEA:16237"/>
        <dbReference type="Rhea" id="RHEA-COMP:10747"/>
        <dbReference type="Rhea" id="RHEA-COMP:10748"/>
        <dbReference type="ChEBI" id="CHEBI:83833"/>
        <dbReference type="ChEBI" id="CHEBI:83834"/>
        <dbReference type="EC" id="5.2.1.8"/>
    </reaction>
</comment>
<dbReference type="SMART" id="SM00028">
    <property type="entry name" value="TPR"/>
    <property type="match status" value="3"/>
</dbReference>
<reference evidence="3" key="1">
    <citation type="submission" date="2021-01" db="EMBL/GenBank/DDBJ databases">
        <authorList>
            <consortium name="Genoscope - CEA"/>
            <person name="William W."/>
        </authorList>
    </citation>
    <scope>NUCLEOTIDE SEQUENCE</scope>
</reference>
<organism evidence="3 4">
    <name type="scientific">Paramecium sonneborni</name>
    <dbReference type="NCBI Taxonomy" id="65129"/>
    <lineage>
        <taxon>Eukaryota</taxon>
        <taxon>Sar</taxon>
        <taxon>Alveolata</taxon>
        <taxon>Ciliophora</taxon>
        <taxon>Intramacronucleata</taxon>
        <taxon>Oligohymenophorea</taxon>
        <taxon>Peniculida</taxon>
        <taxon>Parameciidae</taxon>
        <taxon>Paramecium</taxon>
    </lineage>
</organism>
<dbReference type="Proteomes" id="UP000692954">
    <property type="component" value="Unassembled WGS sequence"/>
</dbReference>
<dbReference type="PANTHER" id="PTHR46512:SF9">
    <property type="entry name" value="PEPTIDYLPROLYL ISOMERASE"/>
    <property type="match status" value="1"/>
</dbReference>
<evidence type="ECO:0000313" key="4">
    <source>
        <dbReference type="Proteomes" id="UP000692954"/>
    </source>
</evidence>
<name>A0A8S1Q355_9CILI</name>
<comment type="caution">
    <text evidence="3">The sequence shown here is derived from an EMBL/GenBank/DDBJ whole genome shotgun (WGS) entry which is preliminary data.</text>
</comment>